<name>A0A9N9CXD0_FUNMO</name>
<gene>
    <name evidence="1" type="ORF">FMOSSE_LOCUS9692</name>
</gene>
<evidence type="ECO:0000313" key="1">
    <source>
        <dbReference type="EMBL" id="CAG8615424.1"/>
    </source>
</evidence>
<organism evidence="1 2">
    <name type="scientific">Funneliformis mosseae</name>
    <name type="common">Endomycorrhizal fungus</name>
    <name type="synonym">Glomus mosseae</name>
    <dbReference type="NCBI Taxonomy" id="27381"/>
    <lineage>
        <taxon>Eukaryota</taxon>
        <taxon>Fungi</taxon>
        <taxon>Fungi incertae sedis</taxon>
        <taxon>Mucoromycota</taxon>
        <taxon>Glomeromycotina</taxon>
        <taxon>Glomeromycetes</taxon>
        <taxon>Glomerales</taxon>
        <taxon>Glomeraceae</taxon>
        <taxon>Funneliformis</taxon>
    </lineage>
</organism>
<comment type="caution">
    <text evidence="1">The sequence shown here is derived from an EMBL/GenBank/DDBJ whole genome shotgun (WGS) entry which is preliminary data.</text>
</comment>
<keyword evidence="2" id="KW-1185">Reference proteome</keyword>
<dbReference type="AlphaFoldDB" id="A0A9N9CXD0"/>
<proteinExistence type="predicted"/>
<evidence type="ECO:0000313" key="2">
    <source>
        <dbReference type="Proteomes" id="UP000789375"/>
    </source>
</evidence>
<feature type="non-terminal residue" evidence="1">
    <location>
        <position position="48"/>
    </location>
</feature>
<accession>A0A9N9CXD0</accession>
<sequence length="48" mass="5373">CALILQSKTLEVEVISDTSTIALFGDTMRAVRRAYILARVEEDQFLSV</sequence>
<reference evidence="1" key="1">
    <citation type="submission" date="2021-06" db="EMBL/GenBank/DDBJ databases">
        <authorList>
            <person name="Kallberg Y."/>
            <person name="Tangrot J."/>
            <person name="Rosling A."/>
        </authorList>
    </citation>
    <scope>NUCLEOTIDE SEQUENCE</scope>
    <source>
        <strain evidence="1">87-6 pot B 2015</strain>
    </source>
</reference>
<dbReference type="EMBL" id="CAJVPP010002920">
    <property type="protein sequence ID" value="CAG8615424.1"/>
    <property type="molecule type" value="Genomic_DNA"/>
</dbReference>
<protein>
    <submittedName>
        <fullName evidence="1">12501_t:CDS:1</fullName>
    </submittedName>
</protein>
<dbReference type="Proteomes" id="UP000789375">
    <property type="component" value="Unassembled WGS sequence"/>
</dbReference>